<gene>
    <name evidence="12" type="ORF">ACJMK2_037128</name>
</gene>
<dbReference type="InterPro" id="IPR000242">
    <property type="entry name" value="PTP_cat"/>
</dbReference>
<evidence type="ECO:0000256" key="4">
    <source>
        <dbReference type="ARBA" id="ARBA00022490"/>
    </source>
</evidence>
<keyword evidence="13" id="KW-1185">Reference proteome</keyword>
<dbReference type="Gene3D" id="1.20.80.10">
    <property type="match status" value="1"/>
</dbReference>
<dbReference type="PANTHER" id="PTHR45706">
    <property type="entry name" value="TYROSINE-PROTEIN PHOSPHATASE"/>
    <property type="match status" value="1"/>
</dbReference>
<comment type="subcellular location">
    <subcellularLocation>
        <location evidence="1">Cytoplasm</location>
        <location evidence="1">Cytoskeleton</location>
    </subcellularLocation>
</comment>
<dbReference type="InterPro" id="IPR014352">
    <property type="entry name" value="FERM/acyl-CoA-bd_prot_sf"/>
</dbReference>
<protein>
    <recommendedName>
        <fullName evidence="3">protein-tyrosine-phosphatase</fullName>
        <ecNumber evidence="3">3.1.3.48</ecNumber>
    </recommendedName>
</protein>
<dbReference type="InterPro" id="IPR018980">
    <property type="entry name" value="FERM_PH-like_C"/>
</dbReference>
<dbReference type="GO" id="GO:0004725">
    <property type="term" value="F:protein tyrosine phosphatase activity"/>
    <property type="evidence" value="ECO:0007669"/>
    <property type="project" value="UniProtKB-EC"/>
</dbReference>
<feature type="compositionally biased region" description="Basic and acidic residues" evidence="8">
    <location>
        <begin position="885"/>
        <end position="894"/>
    </location>
</feature>
<dbReference type="InterPro" id="IPR000387">
    <property type="entry name" value="Tyr_Pase_dom"/>
</dbReference>
<dbReference type="SUPFAM" id="SSF47031">
    <property type="entry name" value="Second domain of FERM"/>
    <property type="match status" value="1"/>
</dbReference>
<feature type="region of interest" description="Disordered" evidence="8">
    <location>
        <begin position="674"/>
        <end position="716"/>
    </location>
</feature>
<dbReference type="SMART" id="SM01196">
    <property type="entry name" value="FERM_C"/>
    <property type="match status" value="1"/>
</dbReference>
<dbReference type="InterPro" id="IPR000299">
    <property type="entry name" value="FERM_domain"/>
</dbReference>
<dbReference type="CDD" id="cd17099">
    <property type="entry name" value="FERM_F1_PTPN14_like"/>
    <property type="match status" value="1"/>
</dbReference>
<dbReference type="SUPFAM" id="SSF54236">
    <property type="entry name" value="Ubiquitin-like"/>
    <property type="match status" value="1"/>
</dbReference>
<dbReference type="Pfam" id="PF00373">
    <property type="entry name" value="FERM_M"/>
    <property type="match status" value="1"/>
</dbReference>
<evidence type="ECO:0000259" key="11">
    <source>
        <dbReference type="PROSITE" id="PS50057"/>
    </source>
</evidence>
<dbReference type="Pfam" id="PF00102">
    <property type="entry name" value="Y_phosphatase"/>
    <property type="match status" value="1"/>
</dbReference>
<dbReference type="InterPro" id="IPR029071">
    <property type="entry name" value="Ubiquitin-like_domsf"/>
</dbReference>
<dbReference type="SMART" id="SM00295">
    <property type="entry name" value="B41"/>
    <property type="match status" value="1"/>
</dbReference>
<dbReference type="SMART" id="SM00404">
    <property type="entry name" value="PTPc_motif"/>
    <property type="match status" value="1"/>
</dbReference>
<keyword evidence="5" id="KW-0378">Hydrolase</keyword>
<dbReference type="PRINTS" id="PR00935">
    <property type="entry name" value="BAND41"/>
</dbReference>
<dbReference type="AlphaFoldDB" id="A0ABD3WJC7"/>
<dbReference type="SUPFAM" id="SSF50729">
    <property type="entry name" value="PH domain-like"/>
    <property type="match status" value="1"/>
</dbReference>
<dbReference type="InterPro" id="IPR019749">
    <property type="entry name" value="Band_41_domain"/>
</dbReference>
<evidence type="ECO:0000313" key="12">
    <source>
        <dbReference type="EMBL" id="KAL3874064.1"/>
    </source>
</evidence>
<evidence type="ECO:0000256" key="5">
    <source>
        <dbReference type="ARBA" id="ARBA00022801"/>
    </source>
</evidence>
<dbReference type="SUPFAM" id="SSF52799">
    <property type="entry name" value="(Phosphotyrosine protein) phosphatases II"/>
    <property type="match status" value="1"/>
</dbReference>
<organism evidence="12 13">
    <name type="scientific">Sinanodonta woodiana</name>
    <name type="common">Chinese pond mussel</name>
    <name type="synonym">Anodonta woodiana</name>
    <dbReference type="NCBI Taxonomy" id="1069815"/>
    <lineage>
        <taxon>Eukaryota</taxon>
        <taxon>Metazoa</taxon>
        <taxon>Spiralia</taxon>
        <taxon>Lophotrochozoa</taxon>
        <taxon>Mollusca</taxon>
        <taxon>Bivalvia</taxon>
        <taxon>Autobranchia</taxon>
        <taxon>Heteroconchia</taxon>
        <taxon>Palaeoheterodonta</taxon>
        <taxon>Unionida</taxon>
        <taxon>Unionoidea</taxon>
        <taxon>Unionidae</taxon>
        <taxon>Unioninae</taxon>
        <taxon>Sinanodonta</taxon>
    </lineage>
</organism>
<dbReference type="InterPro" id="IPR029021">
    <property type="entry name" value="Prot-tyrosine_phosphatase-like"/>
</dbReference>
<dbReference type="Pfam" id="PF09379">
    <property type="entry name" value="FERM_N"/>
    <property type="match status" value="1"/>
</dbReference>
<dbReference type="PRINTS" id="PR00700">
    <property type="entry name" value="PRTYPHPHTASE"/>
</dbReference>
<evidence type="ECO:0000256" key="8">
    <source>
        <dbReference type="SAM" id="MobiDB-lite"/>
    </source>
</evidence>
<evidence type="ECO:0000256" key="2">
    <source>
        <dbReference type="ARBA" id="ARBA00009649"/>
    </source>
</evidence>
<comment type="similarity">
    <text evidence="2">Belongs to the protein-tyrosine phosphatase family. Non-receptor class subfamily.</text>
</comment>
<keyword evidence="7" id="KW-0206">Cytoskeleton</keyword>
<evidence type="ECO:0000256" key="1">
    <source>
        <dbReference type="ARBA" id="ARBA00004245"/>
    </source>
</evidence>
<dbReference type="FunFam" id="1.20.80.10:FF:000014">
    <property type="entry name" value="Tyrosine-protein phosphatase non-receptor type"/>
    <property type="match status" value="1"/>
</dbReference>
<dbReference type="Proteomes" id="UP001634394">
    <property type="component" value="Unassembled WGS sequence"/>
</dbReference>
<dbReference type="PROSITE" id="PS50057">
    <property type="entry name" value="FERM_3"/>
    <property type="match status" value="1"/>
</dbReference>
<sequence length="1222" mass="139695">MPFGLKFKRTRRYEISTKNVFMVEVQMLDGSYLECTLTPDSVGRECLEAIAQKIELAEVQYFGLRYVTKKLQFRWADLDKPLKKQLEKHAQSSHTSRSPRLYFGVLFYIPNAHKILDDVARYQYYLQLKNDIVDGRLTLNADQIIRLAAFSLQVEFGDFEYDRNAADYFTDNNVFPKNLCKDENLLSQLQLEVQSAYRSLIGVPPVKAEIQYMKDLQIVDGYGMEYYVAKDEKGKELYLGTSYMGVFARYLDGQTPIFFRWTEIARISQSKKTIEVDTSKSSAQYAMEDSDTSKYLRRMCLLQQKFYKSLKCSPSTSLSEISELEESEISDVHQAVLPHNDIPDQLTESQTSLTYLQDQRYEQDSQPTSVSTEDYHQSQQSLNTSGHDIHQTTHVQHADGNHITQHHQQAPFHMQPQTNDPTLNSNYARRLAALPAYRPTPSYESIMRQRMLQQHQQQQQQVQQTQASVHQYNQLQTVHPHYPHPVHHFPTQTQTIAQSQIYNHSGEGLAYSQPEIGHYGNHGGYYIDGSPLKTYNHAYQGVYSEQPELIPYRMGERQSNLIIQPTYSSPELNTQHLPQDYAADNFLHVNEAYSPYHYKPPPPYPRVSNSTPDLAVQTVRSANISDSPDLVSRKTLGDSAFSAQSKLNKSLENLAEAAWDPGERASDKNALQSLNTNDETTDPGDDNSSDHSNTTFHAKETDSEPEEGLTREAPQRQSKVLIRLVAPNKVPPPSTSKEVATQRESFRRMMIARSGSFTPGVLRTDFKRLSAQNRSLRIRNKRDSIQEQEVADLSRTLNDISVSSQKDPLMLNLKPIGNSSPGTVSKQIKDHDESEESKKLLVVHKKAISLDSSAERLQLLETLKSCDPPSKVSESAELDGEPYIDDSHDSDREVPGIIPMGPLKVAAMNGLTMSRPMVLALMNDDSRAPKDERRKLLESKLSENLVFKEFEESPKKVLEMECNIGKSPENMPRNRFRDVIPYDSTRVKLTPRKDNSSGYINASHVKLSVGSRTWWYIATQAPLSNTSIDFWQMIWEQEVEVIAMLTPLIELGKPKCFEYWPQEPGFENKLTYGDFEVTLLFSNDSLCYITNRILLCHLPSKKERQVWHMQYTDWPDHGCPDDMYGFLGFLDEVESVQRLAESEEGSGKKTPIVVHCSAGVGRTGVVILTQVMKWCLEYNHDVDLPKALNTIRQQRMYMVQTLGQYNFIHKILIQYLKNTRLI</sequence>
<dbReference type="InterPro" id="IPR035963">
    <property type="entry name" value="FERM_2"/>
</dbReference>
<dbReference type="EMBL" id="JBJQND010000006">
    <property type="protein sequence ID" value="KAL3874064.1"/>
    <property type="molecule type" value="Genomic_DNA"/>
</dbReference>
<dbReference type="Gene3D" id="2.30.29.30">
    <property type="entry name" value="Pleckstrin-homology domain (PH domain)/Phosphotyrosine-binding domain (PTB)"/>
    <property type="match status" value="1"/>
</dbReference>
<reference evidence="12 13" key="1">
    <citation type="submission" date="2024-11" db="EMBL/GenBank/DDBJ databases">
        <title>Chromosome-level genome assembly of the freshwater bivalve Anodonta woodiana.</title>
        <authorList>
            <person name="Chen X."/>
        </authorList>
    </citation>
    <scope>NUCLEOTIDE SEQUENCE [LARGE SCALE GENOMIC DNA]</scope>
    <source>
        <strain evidence="12">MN2024</strain>
        <tissue evidence="12">Gills</tissue>
    </source>
</reference>
<feature type="region of interest" description="Disordered" evidence="8">
    <location>
        <begin position="359"/>
        <end position="379"/>
    </location>
</feature>
<evidence type="ECO:0000256" key="3">
    <source>
        <dbReference type="ARBA" id="ARBA00013064"/>
    </source>
</evidence>
<dbReference type="FunFam" id="3.10.20.90:FF:000039">
    <property type="entry name" value="Tyrosine-protein phosphatase non-receptor type"/>
    <property type="match status" value="1"/>
</dbReference>
<dbReference type="SMART" id="SM00194">
    <property type="entry name" value="PTPc"/>
    <property type="match status" value="1"/>
</dbReference>
<evidence type="ECO:0000256" key="6">
    <source>
        <dbReference type="ARBA" id="ARBA00022912"/>
    </source>
</evidence>
<evidence type="ECO:0000259" key="9">
    <source>
        <dbReference type="PROSITE" id="PS50055"/>
    </source>
</evidence>
<feature type="compositionally biased region" description="Basic and acidic residues" evidence="8">
    <location>
        <begin position="697"/>
        <end position="714"/>
    </location>
</feature>
<name>A0ABD3WJC7_SINWO</name>
<dbReference type="InterPro" id="IPR003595">
    <property type="entry name" value="Tyr_Pase_cat"/>
</dbReference>
<dbReference type="InterPro" id="IPR018979">
    <property type="entry name" value="FERM_N"/>
</dbReference>
<dbReference type="InterPro" id="IPR011993">
    <property type="entry name" value="PH-like_dom_sf"/>
</dbReference>
<feature type="region of interest" description="Disordered" evidence="8">
    <location>
        <begin position="866"/>
        <end position="894"/>
    </location>
</feature>
<dbReference type="GO" id="GO:0005856">
    <property type="term" value="C:cytoskeleton"/>
    <property type="evidence" value="ECO:0007669"/>
    <property type="project" value="UniProtKB-SubCell"/>
</dbReference>
<dbReference type="CDD" id="cd14473">
    <property type="entry name" value="FERM_B-lobe"/>
    <property type="match status" value="1"/>
</dbReference>
<dbReference type="PROSITE" id="PS00383">
    <property type="entry name" value="TYR_PHOSPHATASE_1"/>
    <property type="match status" value="1"/>
</dbReference>
<dbReference type="Gene3D" id="3.10.20.90">
    <property type="entry name" value="Phosphatidylinositol 3-kinase Catalytic Subunit, Chain A, domain 1"/>
    <property type="match status" value="1"/>
</dbReference>
<feature type="domain" description="Tyrosine specific protein phosphatases" evidence="10">
    <location>
        <begin position="1127"/>
        <end position="1206"/>
    </location>
</feature>
<dbReference type="Pfam" id="PF09380">
    <property type="entry name" value="FERM_C"/>
    <property type="match status" value="1"/>
</dbReference>
<comment type="caution">
    <text evidence="12">The sequence shown here is derived from an EMBL/GenBank/DDBJ whole genome shotgun (WGS) entry which is preliminary data.</text>
</comment>
<dbReference type="InterPro" id="IPR016130">
    <property type="entry name" value="Tyr_Pase_AS"/>
</dbReference>
<keyword evidence="6" id="KW-0904">Protein phosphatase</keyword>
<dbReference type="Gene3D" id="3.90.190.10">
    <property type="entry name" value="Protein tyrosine phosphatase superfamily"/>
    <property type="match status" value="1"/>
</dbReference>
<feature type="compositionally biased region" description="Polar residues" evidence="8">
    <location>
        <begin position="364"/>
        <end position="379"/>
    </location>
</feature>
<evidence type="ECO:0000259" key="10">
    <source>
        <dbReference type="PROSITE" id="PS50056"/>
    </source>
</evidence>
<keyword evidence="4" id="KW-0963">Cytoplasm</keyword>
<dbReference type="PROSITE" id="PS50055">
    <property type="entry name" value="TYR_PHOSPHATASE_PTP"/>
    <property type="match status" value="1"/>
</dbReference>
<evidence type="ECO:0000313" key="13">
    <source>
        <dbReference type="Proteomes" id="UP001634394"/>
    </source>
</evidence>
<dbReference type="PANTHER" id="PTHR45706:SF1">
    <property type="entry name" value="PEZ, ISOFORM A"/>
    <property type="match status" value="1"/>
</dbReference>
<feature type="domain" description="Tyrosine-protein phosphatase" evidence="9">
    <location>
        <begin position="946"/>
        <end position="1215"/>
    </location>
</feature>
<accession>A0ABD3WJC7</accession>
<evidence type="ECO:0000256" key="7">
    <source>
        <dbReference type="ARBA" id="ARBA00023212"/>
    </source>
</evidence>
<dbReference type="PROSITE" id="PS50056">
    <property type="entry name" value="TYR_PHOSPHATASE_2"/>
    <property type="match status" value="1"/>
</dbReference>
<dbReference type="EC" id="3.1.3.48" evidence="3"/>
<feature type="domain" description="FERM" evidence="11">
    <location>
        <begin position="21"/>
        <end position="311"/>
    </location>
</feature>
<proteinExistence type="inferred from homology"/>
<dbReference type="InterPro" id="IPR019748">
    <property type="entry name" value="FERM_central"/>
</dbReference>